<dbReference type="SMART" id="SM00191">
    <property type="entry name" value="Int_alpha"/>
    <property type="match status" value="3"/>
</dbReference>
<evidence type="ECO:0000313" key="4">
    <source>
        <dbReference type="EMBL" id="VAW69220.1"/>
    </source>
</evidence>
<sequence length="292" mass="29941">DQNNNSAGSSGAVYLYSRSGSSWSQQAYIKASNTEAIDRFSSAVSLSADGNTLAVGAYREDSNASGINGNQTDNSASASGAVYLYSRNGSSWSQQAYIKASNTEANDNFGTALSLSADGNTLGVGVYREDSNASGINGDQTDNSANSSGAVYLFIRSGSSWNQQAYIKASNTEANDYFGIALSLSADGNTLAVGAEREASNASGIDGDQNDNSVVASGAVYLYSRSGNSWSQQAYIKASNTEASDWFGSALSLSADGNTLAVGAYGEGSNASGINGDQSDNSAAQSGAVYLY</sequence>
<evidence type="ECO:0000256" key="2">
    <source>
        <dbReference type="ARBA" id="ARBA00022737"/>
    </source>
</evidence>
<dbReference type="InterPro" id="IPR013519">
    <property type="entry name" value="Int_alpha_beta-p"/>
</dbReference>
<organism evidence="4">
    <name type="scientific">hydrothermal vent metagenome</name>
    <dbReference type="NCBI Taxonomy" id="652676"/>
    <lineage>
        <taxon>unclassified sequences</taxon>
        <taxon>metagenomes</taxon>
        <taxon>ecological metagenomes</taxon>
    </lineage>
</organism>
<gene>
    <name evidence="4" type="ORF">MNBD_GAMMA09-2796</name>
</gene>
<name>A0A3B0XWX2_9ZZZZ</name>
<dbReference type="InterPro" id="IPR028994">
    <property type="entry name" value="Integrin_alpha_N"/>
</dbReference>
<keyword evidence="1" id="KW-0732">Signal</keyword>
<reference evidence="4" key="1">
    <citation type="submission" date="2018-06" db="EMBL/GenBank/DDBJ databases">
        <authorList>
            <person name="Zhirakovskaya E."/>
        </authorList>
    </citation>
    <scope>NUCLEOTIDE SEQUENCE</scope>
</reference>
<keyword evidence="2" id="KW-0677">Repeat</keyword>
<evidence type="ECO:0000256" key="3">
    <source>
        <dbReference type="ARBA" id="ARBA00023180"/>
    </source>
</evidence>
<dbReference type="InterPro" id="IPR013517">
    <property type="entry name" value="FG-GAP"/>
</dbReference>
<dbReference type="SUPFAM" id="SSF50965">
    <property type="entry name" value="Galactose oxidase, central domain"/>
    <property type="match status" value="1"/>
</dbReference>
<proteinExistence type="predicted"/>
<protein>
    <submittedName>
        <fullName evidence="4">Streptococcal hemagglutinin protein</fullName>
    </submittedName>
</protein>
<dbReference type="PANTHER" id="PTHR36220:SF1">
    <property type="entry name" value="GAMMA TUBULIN COMPLEX COMPONENT C-TERMINAL DOMAIN-CONTAINING PROTEIN"/>
    <property type="match status" value="1"/>
</dbReference>
<keyword evidence="3" id="KW-0325">Glycoprotein</keyword>
<dbReference type="AlphaFoldDB" id="A0A3B0XWX2"/>
<feature type="non-terminal residue" evidence="4">
    <location>
        <position position="1"/>
    </location>
</feature>
<dbReference type="Pfam" id="PF14312">
    <property type="entry name" value="FG-GAP_2"/>
    <property type="match status" value="4"/>
</dbReference>
<dbReference type="Gene3D" id="2.130.10.130">
    <property type="entry name" value="Integrin alpha, N-terminal"/>
    <property type="match status" value="4"/>
</dbReference>
<dbReference type="InterPro" id="IPR011043">
    <property type="entry name" value="Gal_Oxase/kelch_b-propeller"/>
</dbReference>
<evidence type="ECO:0000256" key="1">
    <source>
        <dbReference type="ARBA" id="ARBA00022729"/>
    </source>
</evidence>
<dbReference type="PANTHER" id="PTHR36220">
    <property type="entry name" value="UNNAMED PRODUCT"/>
    <property type="match status" value="1"/>
</dbReference>
<dbReference type="EMBL" id="UOFI01000148">
    <property type="protein sequence ID" value="VAW69220.1"/>
    <property type="molecule type" value="Genomic_DNA"/>
</dbReference>
<accession>A0A3B0XWX2</accession>